<dbReference type="GO" id="GO:0008841">
    <property type="term" value="F:dihydrofolate synthase activity"/>
    <property type="evidence" value="ECO:0007669"/>
    <property type="project" value="TreeGrafter"/>
</dbReference>
<dbReference type="GO" id="GO:0004326">
    <property type="term" value="F:tetrahydrofolylpolyglutamate synthase activity"/>
    <property type="evidence" value="ECO:0007669"/>
    <property type="project" value="InterPro"/>
</dbReference>
<sequence length="367" mass="41712">MNRLKKRYSEILDWLESLNENKIVPGLDRMQELMHYLGNPEKELEIIMIGGTNAKGSTCFSLNSTLTKVGIKTGCFTSPHLHSVRERILLGNELIPIEEFHAYLSKIKEITTEFQIKPTYFEVLTAMAYHYFNSKNVDYAIMEIGLGGEWDAVNIGQARIAILTTLGLDHEEYLGNTLESIAITKSKIVKDKTVVITGWPKEYHKFIPQCWNFNYGKDINDWIRYVLKVLKLDCPVGIIPIPGRYEIAGNFTLDTAHNTQAIKFLMNKKGDYQKILIGILKDKDIENIICSFPKDCEVLVCNLETERSVSSSKLNEICLKHGYQSTEFAGVSDAMEYAAHHKTLVTGSFYTVSAAREFLKLEGYDEL</sequence>
<evidence type="ECO:0000256" key="5">
    <source>
        <dbReference type="ARBA" id="ARBA00022840"/>
    </source>
</evidence>
<reference evidence="8" key="1">
    <citation type="submission" date="2018-05" db="EMBL/GenBank/DDBJ databases">
        <authorList>
            <person name="Lanie J.A."/>
            <person name="Ng W.-L."/>
            <person name="Kazmierczak K.M."/>
            <person name="Andrzejewski T.M."/>
            <person name="Davidsen T.M."/>
            <person name="Wayne K.J."/>
            <person name="Tettelin H."/>
            <person name="Glass J.I."/>
            <person name="Rusch D."/>
            <person name="Podicherti R."/>
            <person name="Tsui H.-C.T."/>
            <person name="Winkler M.E."/>
        </authorList>
    </citation>
    <scope>NUCLEOTIDE SEQUENCE</scope>
</reference>
<dbReference type="GO" id="GO:0005737">
    <property type="term" value="C:cytoplasm"/>
    <property type="evidence" value="ECO:0007669"/>
    <property type="project" value="TreeGrafter"/>
</dbReference>
<keyword evidence="4" id="KW-0547">Nucleotide-binding</keyword>
<keyword evidence="6" id="KW-0460">Magnesium</keyword>
<keyword evidence="2" id="KW-0436">Ligase</keyword>
<dbReference type="NCBIfam" id="TIGR01499">
    <property type="entry name" value="folC"/>
    <property type="match status" value="1"/>
</dbReference>
<protein>
    <recommendedName>
        <fullName evidence="7">Mur ligase central domain-containing protein</fullName>
    </recommendedName>
</protein>
<dbReference type="InterPro" id="IPR036565">
    <property type="entry name" value="Mur-like_cat_sf"/>
</dbReference>
<evidence type="ECO:0000256" key="3">
    <source>
        <dbReference type="ARBA" id="ARBA00022723"/>
    </source>
</evidence>
<evidence type="ECO:0000256" key="1">
    <source>
        <dbReference type="ARBA" id="ARBA00008276"/>
    </source>
</evidence>
<dbReference type="InterPro" id="IPR036615">
    <property type="entry name" value="Mur_ligase_C_dom_sf"/>
</dbReference>
<dbReference type="GO" id="GO:0046872">
    <property type="term" value="F:metal ion binding"/>
    <property type="evidence" value="ECO:0007669"/>
    <property type="project" value="UniProtKB-KW"/>
</dbReference>
<dbReference type="Pfam" id="PF08245">
    <property type="entry name" value="Mur_ligase_M"/>
    <property type="match status" value="1"/>
</dbReference>
<feature type="domain" description="Mur ligase central" evidence="7">
    <location>
        <begin position="119"/>
        <end position="192"/>
    </location>
</feature>
<keyword evidence="3" id="KW-0479">Metal-binding</keyword>
<dbReference type="Gene3D" id="3.90.190.20">
    <property type="entry name" value="Mur ligase, C-terminal domain"/>
    <property type="match status" value="1"/>
</dbReference>
<evidence type="ECO:0000256" key="6">
    <source>
        <dbReference type="ARBA" id="ARBA00022842"/>
    </source>
</evidence>
<dbReference type="SUPFAM" id="SSF53623">
    <property type="entry name" value="MurD-like peptide ligases, catalytic domain"/>
    <property type="match status" value="1"/>
</dbReference>
<accession>A0A381YGX3</accession>
<evidence type="ECO:0000256" key="4">
    <source>
        <dbReference type="ARBA" id="ARBA00022741"/>
    </source>
</evidence>
<dbReference type="GO" id="GO:0005524">
    <property type="term" value="F:ATP binding"/>
    <property type="evidence" value="ECO:0007669"/>
    <property type="project" value="UniProtKB-KW"/>
</dbReference>
<gene>
    <name evidence="8" type="ORF">METZ01_LOCUS128637</name>
</gene>
<proteinExistence type="inferred from homology"/>
<dbReference type="PANTHER" id="PTHR11136:SF0">
    <property type="entry name" value="DIHYDROFOLATE SYNTHETASE-RELATED"/>
    <property type="match status" value="1"/>
</dbReference>
<dbReference type="InterPro" id="IPR013221">
    <property type="entry name" value="Mur_ligase_cen"/>
</dbReference>
<comment type="similarity">
    <text evidence="1">Belongs to the folylpolyglutamate synthase family.</text>
</comment>
<dbReference type="PANTHER" id="PTHR11136">
    <property type="entry name" value="FOLYLPOLYGLUTAMATE SYNTHASE-RELATED"/>
    <property type="match status" value="1"/>
</dbReference>
<name>A0A381YGX3_9ZZZZ</name>
<keyword evidence="5" id="KW-0067">ATP-binding</keyword>
<organism evidence="8">
    <name type="scientific">marine metagenome</name>
    <dbReference type="NCBI Taxonomy" id="408172"/>
    <lineage>
        <taxon>unclassified sequences</taxon>
        <taxon>metagenomes</taxon>
        <taxon>ecological metagenomes</taxon>
    </lineage>
</organism>
<dbReference type="Gene3D" id="3.40.1190.10">
    <property type="entry name" value="Mur-like, catalytic domain"/>
    <property type="match status" value="1"/>
</dbReference>
<evidence type="ECO:0000313" key="8">
    <source>
        <dbReference type="EMBL" id="SVA75783.1"/>
    </source>
</evidence>
<dbReference type="InterPro" id="IPR001645">
    <property type="entry name" value="Folylpolyglutamate_synth"/>
</dbReference>
<dbReference type="SUPFAM" id="SSF53244">
    <property type="entry name" value="MurD-like peptide ligases, peptide-binding domain"/>
    <property type="match status" value="1"/>
</dbReference>
<dbReference type="EMBL" id="UINC01018115">
    <property type="protein sequence ID" value="SVA75783.1"/>
    <property type="molecule type" value="Genomic_DNA"/>
</dbReference>
<evidence type="ECO:0000256" key="2">
    <source>
        <dbReference type="ARBA" id="ARBA00022598"/>
    </source>
</evidence>
<dbReference type="AlphaFoldDB" id="A0A381YGX3"/>
<evidence type="ECO:0000259" key="7">
    <source>
        <dbReference type="Pfam" id="PF08245"/>
    </source>
</evidence>